<dbReference type="PROSITE" id="PS50092">
    <property type="entry name" value="TSP1"/>
    <property type="match status" value="1"/>
</dbReference>
<proteinExistence type="predicted"/>
<gene>
    <name evidence="2" type="ORF">EAI_12848</name>
</gene>
<keyword evidence="3" id="KW-1185">Reference proteome</keyword>
<reference evidence="2 3" key="1">
    <citation type="journal article" date="2010" name="Science">
        <title>Genomic comparison of the ants Camponotus floridanus and Harpegnathos saltator.</title>
        <authorList>
            <person name="Bonasio R."/>
            <person name="Zhang G."/>
            <person name="Ye C."/>
            <person name="Mutti N.S."/>
            <person name="Fang X."/>
            <person name="Qin N."/>
            <person name="Donahue G."/>
            <person name="Yang P."/>
            <person name="Li Q."/>
            <person name="Li C."/>
            <person name="Zhang P."/>
            <person name="Huang Z."/>
            <person name="Berger S.L."/>
            <person name="Reinberg D."/>
            <person name="Wang J."/>
            <person name="Liebig J."/>
        </authorList>
    </citation>
    <scope>NUCLEOTIDE SEQUENCE [LARGE SCALE GENOMIC DNA]</scope>
    <source>
        <strain evidence="2 3">R22 G/1</strain>
    </source>
</reference>
<dbReference type="EMBL" id="GL450410">
    <property type="protein sequence ID" value="EFN81002.1"/>
    <property type="molecule type" value="Genomic_DNA"/>
</dbReference>
<dbReference type="Gene3D" id="2.20.100.10">
    <property type="entry name" value="Thrombospondin type-1 (TSP1) repeat"/>
    <property type="match status" value="1"/>
</dbReference>
<dbReference type="OrthoDB" id="5989160at2759"/>
<dbReference type="InterPro" id="IPR036383">
    <property type="entry name" value="TSP1_rpt_sf"/>
</dbReference>
<dbReference type="OMA" id="WRHCLRD"/>
<protein>
    <submittedName>
        <fullName evidence="2">Uncharacterized protein</fullName>
    </submittedName>
</protein>
<feature type="compositionally biased region" description="Polar residues" evidence="1">
    <location>
        <begin position="143"/>
        <end position="155"/>
    </location>
</feature>
<dbReference type="Proteomes" id="UP000008237">
    <property type="component" value="Unassembled WGS sequence"/>
</dbReference>
<feature type="compositionally biased region" description="Basic and acidic residues" evidence="1">
    <location>
        <begin position="131"/>
        <end position="142"/>
    </location>
</feature>
<evidence type="ECO:0000313" key="2">
    <source>
        <dbReference type="EMBL" id="EFN81002.1"/>
    </source>
</evidence>
<dbReference type="SUPFAM" id="SSF82895">
    <property type="entry name" value="TSP-1 type 1 repeat"/>
    <property type="match status" value="1"/>
</dbReference>
<evidence type="ECO:0000313" key="3">
    <source>
        <dbReference type="Proteomes" id="UP000008237"/>
    </source>
</evidence>
<dbReference type="InParanoid" id="E2BTH4"/>
<feature type="compositionally biased region" description="Basic and acidic residues" evidence="1">
    <location>
        <begin position="156"/>
        <end position="167"/>
    </location>
</feature>
<dbReference type="Pfam" id="PF00090">
    <property type="entry name" value="TSP_1"/>
    <property type="match status" value="1"/>
</dbReference>
<dbReference type="PhylomeDB" id="E2BTH4"/>
<dbReference type="SMART" id="SM00209">
    <property type="entry name" value="TSP1"/>
    <property type="match status" value="1"/>
</dbReference>
<evidence type="ECO:0000256" key="1">
    <source>
        <dbReference type="SAM" id="MobiDB-lite"/>
    </source>
</evidence>
<sequence length="549" mass="63815">MKNERTLLDYNGPEITEDMRSNQDLADHVRVKRSESTNDSFPLFWSKNGTTVAFDQLLSKSYIDSNHKVESEVIDVSNRTYLRHKRGVLPRNGQHRKRVKGNIRHPKYRIKAEVGGKKRGTLKSSRKFPRKKTDAGQRRKNTEINVRTSRINESQTESKMKKRESENRSLNSSNIAETGSTDYERMEADKSETLINQSDSISSLNNNGLKEQREENIVVLPFVHTGKAELRVRIEKIPTNESSFINTNSWIDHPITISPSSIMSTRSQYGAIDEINNTVTNIELTPSFNYTEKREKEMDDPTKFISLGTDQNQKEDDKYKHTDKKFAEFADEDMKYRTKRNQEIMSKRYLHNNINTTKSRHFKDTGQIIGDTKRKRTIYRKARGNRAVRSIEEIKELVEKLVVKVNELQMYVSNYSETPHTTTGSCVSEQSDRVPRLSENLNYKSKFVRDVDNHERLTNNRQADTVEERAFQIPSSASRITRANSQGRRKRLRKWNRWTDWSSCSVTCGKGRQIRWRHCLRDCDDAEIEMEEKACQLPACPPGKFLGIF</sequence>
<feature type="compositionally biased region" description="Basic residues" evidence="1">
    <location>
        <begin position="117"/>
        <end position="130"/>
    </location>
</feature>
<feature type="region of interest" description="Disordered" evidence="1">
    <location>
        <begin position="115"/>
        <end position="184"/>
    </location>
</feature>
<dbReference type="KEGG" id="hst:105186402"/>
<dbReference type="InterPro" id="IPR000884">
    <property type="entry name" value="TSP1_rpt"/>
</dbReference>
<dbReference type="AlphaFoldDB" id="E2BTH4"/>
<organism evidence="3">
    <name type="scientific">Harpegnathos saltator</name>
    <name type="common">Jerdon's jumping ant</name>
    <dbReference type="NCBI Taxonomy" id="610380"/>
    <lineage>
        <taxon>Eukaryota</taxon>
        <taxon>Metazoa</taxon>
        <taxon>Ecdysozoa</taxon>
        <taxon>Arthropoda</taxon>
        <taxon>Hexapoda</taxon>
        <taxon>Insecta</taxon>
        <taxon>Pterygota</taxon>
        <taxon>Neoptera</taxon>
        <taxon>Endopterygota</taxon>
        <taxon>Hymenoptera</taxon>
        <taxon>Apocrita</taxon>
        <taxon>Aculeata</taxon>
        <taxon>Formicoidea</taxon>
        <taxon>Formicidae</taxon>
        <taxon>Ponerinae</taxon>
        <taxon>Ponerini</taxon>
        <taxon>Harpegnathos</taxon>
    </lineage>
</organism>
<name>E2BTH4_HARSA</name>
<accession>E2BTH4</accession>